<evidence type="ECO:0000313" key="7">
    <source>
        <dbReference type="Proteomes" id="UP000595859"/>
    </source>
</evidence>
<dbReference type="Proteomes" id="UP000246800">
    <property type="component" value="Unassembled WGS sequence"/>
</dbReference>
<dbReference type="GeneID" id="93823247"/>
<reference evidence="2 5" key="1">
    <citation type="journal article" date="2018" name="Vet. Microbiol.">
        <title>Clonal diversity and geographic distribution of methicillin-resistant Staphylococcus pseudintermedius from Australian animals: Discovery of novel sequence types.</title>
        <authorList>
            <person name="Worthing K.A."/>
            <person name="Abraham S."/>
            <person name="Coombs G.W."/>
            <person name="Pang S."/>
            <person name="Saputra S."/>
            <person name="Jordan D."/>
            <person name="Trott D.J."/>
            <person name="Norris J.M."/>
        </authorList>
    </citation>
    <scope>NUCLEOTIDE SEQUENCE [LARGE SCALE GENOMIC DNA]</scope>
    <source>
        <strain evidence="2 5">ST525 1</strain>
    </source>
</reference>
<dbReference type="AlphaFoldDB" id="A0A166MJN3"/>
<dbReference type="OrthoDB" id="24910at1279"/>
<evidence type="ECO:0000313" key="6">
    <source>
        <dbReference type="Proteomes" id="UP000256409"/>
    </source>
</evidence>
<dbReference type="EMBL" id="QEIT01000034">
    <property type="protein sequence ID" value="PWZ74668.1"/>
    <property type="molecule type" value="Genomic_DNA"/>
</dbReference>
<name>A0A166MJN3_STAPS</name>
<evidence type="ECO:0000313" key="5">
    <source>
        <dbReference type="Proteomes" id="UP000246800"/>
    </source>
</evidence>
<reference evidence="6" key="3">
    <citation type="journal article" date="2018" name="Vet. Microbiol.">
        <title>Molecular epidemiology of methicillin-resistant staphylococci amongst veterinary personnel, personnel-owned pets, patients and the hospital environment of two companion animal veterinary hospitals.</title>
        <authorList>
            <person name="Worthing K.A."/>
            <person name="Brown J."/>
            <person name="Gerber L."/>
            <person name="Abraham S."/>
            <person name="Trott D."/>
            <person name="Norris J.M."/>
        </authorList>
    </citation>
    <scope>NUCLEOTIDE SEQUENCE [LARGE SCALE GENOMIC DNA]</scope>
    <source>
        <strain evidence="6">ST496-2</strain>
    </source>
</reference>
<evidence type="ECO:0000313" key="8">
    <source>
        <dbReference type="Proteomes" id="UP000600220"/>
    </source>
</evidence>
<dbReference type="Proteomes" id="UP000256409">
    <property type="component" value="Unassembled WGS sequence"/>
</dbReference>
<dbReference type="EMBL" id="CP066884">
    <property type="protein sequence ID" value="QQM98852.1"/>
    <property type="molecule type" value="Genomic_DNA"/>
</dbReference>
<dbReference type="EMBL" id="QQPC01000028">
    <property type="protein sequence ID" value="REA82426.1"/>
    <property type="molecule type" value="Genomic_DNA"/>
</dbReference>
<reference evidence="1 8" key="4">
    <citation type="submission" date="2018-11" db="EMBL/GenBank/DDBJ databases">
        <authorList>
            <consortium name="Veterinary Laboratory Investigation and Response Network"/>
        </authorList>
    </citation>
    <scope>NUCLEOTIDE SEQUENCE [LARGE SCALE GENOMIC DNA]</scope>
    <source>
        <strain evidence="1 8">SPSE-18-VL-LA-PA-Ryan-0021</strain>
    </source>
</reference>
<organism evidence="2 5">
    <name type="scientific">Staphylococcus pseudintermedius</name>
    <dbReference type="NCBI Taxonomy" id="283734"/>
    <lineage>
        <taxon>Bacteria</taxon>
        <taxon>Bacillati</taxon>
        <taxon>Bacillota</taxon>
        <taxon>Bacilli</taxon>
        <taxon>Bacillales</taxon>
        <taxon>Staphylococcaceae</taxon>
        <taxon>Staphylococcus</taxon>
        <taxon>Staphylococcus intermedius group</taxon>
    </lineage>
</organism>
<reference evidence="4" key="2">
    <citation type="journal article" date="2018" name="Vet. Microbiol.">
        <title>Methicillin-resistant staphylococci amongst veterinary personnel, personnel-owned pets, patients and the hospital environment of two small animal veterinary hospitals.</title>
        <authorList>
            <person name="Worthing K.A."/>
            <person name="Brown J."/>
            <person name="Gerber L."/>
            <person name="Abraham S."/>
            <person name="Trott D."/>
            <person name="Norris J.M."/>
        </authorList>
    </citation>
    <scope>NUCLEOTIDE SEQUENCE</scope>
    <source>
        <strain evidence="4">ST496-2</strain>
    </source>
</reference>
<protein>
    <submittedName>
        <fullName evidence="2">Uncharacterized protein</fullName>
    </submittedName>
</protein>
<dbReference type="RefSeq" id="WP_014613512.1">
    <property type="nucleotide sequence ID" value="NZ_AP019372.1"/>
</dbReference>
<proteinExistence type="predicted"/>
<accession>A0A166MJN3</accession>
<evidence type="ECO:0000313" key="1">
    <source>
        <dbReference type="EMBL" id="EGQ4385604.1"/>
    </source>
</evidence>
<keyword evidence="8" id="KW-1185">Reference proteome</keyword>
<evidence type="ECO:0000313" key="4">
    <source>
        <dbReference type="EMBL" id="REA82426.1"/>
    </source>
</evidence>
<gene>
    <name evidence="2" type="ORF">DD902_07655</name>
    <name evidence="4" type="ORF">DV961_04965</name>
    <name evidence="1" type="ORF">EGV54_11075</name>
    <name evidence="3" type="ORF">JGZ15_04350</name>
</gene>
<sequence length="161" mass="17712">MFTNTEGTTSPAVVLGANRSGSVDPKRGDFAGIVAHSYANPYSSTGIYSDKVYFDSHGGEPNTGGWTLENYRKSGKMRAFFGNNSVEYSYELGQANAQFYSVWTQGLNDKFKLVTYRSGNAGLTSWNGRYGIVISNHSVELLYNNAVYDVGNILQDSTWKV</sequence>
<evidence type="ECO:0000313" key="2">
    <source>
        <dbReference type="EMBL" id="PWZ74668.1"/>
    </source>
</evidence>
<dbReference type="EMBL" id="AAXKXX010000021">
    <property type="protein sequence ID" value="EGQ4385604.1"/>
    <property type="molecule type" value="Genomic_DNA"/>
</dbReference>
<evidence type="ECO:0000313" key="3">
    <source>
        <dbReference type="EMBL" id="QQM98852.1"/>
    </source>
</evidence>
<dbReference type="Proteomes" id="UP000595859">
    <property type="component" value="Chromosome"/>
</dbReference>
<reference evidence="3 7" key="5">
    <citation type="submission" date="2020-12" db="EMBL/GenBank/DDBJ databases">
        <title>Whole genome sequencing and de novo assembly of Staphylococcus pseudintermedius: a novel pangenome approach to unravel pathogenesis of canine pyoderma.</title>
        <authorList>
            <person name="Ferrer L."/>
            <person name="Perez D."/>
            <person name="Fonticoba R."/>
            <person name="Vines J."/>
            <person name="Fabregas N."/>
            <person name="Madronero S."/>
            <person name="Meroni G."/>
            <person name="Martino P."/>
            <person name="Martinez S."/>
            <person name="Cusco A."/>
            <person name="Migura L."/>
            <person name="Francino O."/>
        </authorList>
    </citation>
    <scope>NUCLEOTIDE SEQUENCE [LARGE SCALE GENOMIC DNA]</scope>
    <source>
        <strain evidence="3 7">HSP080</strain>
    </source>
</reference>
<dbReference type="Proteomes" id="UP000600220">
    <property type="component" value="Unassembled WGS sequence"/>
</dbReference>